<protein>
    <submittedName>
        <fullName evidence="1">Uncharacterized protein</fullName>
    </submittedName>
</protein>
<organism evidence="1 2">
    <name type="scientific">Trichonephila clavipes</name>
    <name type="common">Golden silk orbweaver</name>
    <name type="synonym">Nephila clavipes</name>
    <dbReference type="NCBI Taxonomy" id="2585209"/>
    <lineage>
        <taxon>Eukaryota</taxon>
        <taxon>Metazoa</taxon>
        <taxon>Ecdysozoa</taxon>
        <taxon>Arthropoda</taxon>
        <taxon>Chelicerata</taxon>
        <taxon>Arachnida</taxon>
        <taxon>Araneae</taxon>
        <taxon>Araneomorphae</taxon>
        <taxon>Entelegynae</taxon>
        <taxon>Araneoidea</taxon>
        <taxon>Nephilidae</taxon>
        <taxon>Trichonephila</taxon>
    </lineage>
</organism>
<name>A0A8X6V7P8_TRICX</name>
<dbReference type="EMBL" id="BMAU01021233">
    <property type="protein sequence ID" value="GFY02404.1"/>
    <property type="molecule type" value="Genomic_DNA"/>
</dbReference>
<evidence type="ECO:0000313" key="2">
    <source>
        <dbReference type="Proteomes" id="UP000887159"/>
    </source>
</evidence>
<dbReference type="AlphaFoldDB" id="A0A8X6V7P8"/>
<sequence>MTRSVTKSPRVAEQCDVNIPSLTPLKDCGIDGLMQPKSAPVSSLHVSVAWKSASSSVILVHSFTKYGCVPPPRRA</sequence>
<dbReference type="Proteomes" id="UP000887159">
    <property type="component" value="Unassembled WGS sequence"/>
</dbReference>
<keyword evidence="2" id="KW-1185">Reference proteome</keyword>
<comment type="caution">
    <text evidence="1">The sequence shown here is derived from an EMBL/GenBank/DDBJ whole genome shotgun (WGS) entry which is preliminary data.</text>
</comment>
<accession>A0A8X6V7P8</accession>
<gene>
    <name evidence="1" type="ORF">TNCV_3502851</name>
</gene>
<evidence type="ECO:0000313" key="1">
    <source>
        <dbReference type="EMBL" id="GFY02404.1"/>
    </source>
</evidence>
<reference evidence="1" key="1">
    <citation type="submission" date="2020-08" db="EMBL/GenBank/DDBJ databases">
        <title>Multicomponent nature underlies the extraordinary mechanical properties of spider dragline silk.</title>
        <authorList>
            <person name="Kono N."/>
            <person name="Nakamura H."/>
            <person name="Mori M."/>
            <person name="Yoshida Y."/>
            <person name="Ohtoshi R."/>
            <person name="Malay A.D."/>
            <person name="Moran D.A.P."/>
            <person name="Tomita M."/>
            <person name="Numata K."/>
            <person name="Arakawa K."/>
        </authorList>
    </citation>
    <scope>NUCLEOTIDE SEQUENCE</scope>
</reference>
<proteinExistence type="predicted"/>